<name>A0ABW1VTD5_9GAMM</name>
<dbReference type="Proteomes" id="UP001596230">
    <property type="component" value="Unassembled WGS sequence"/>
</dbReference>
<proteinExistence type="predicted"/>
<reference evidence="2" key="1">
    <citation type="journal article" date="2019" name="Int. J. Syst. Evol. Microbiol.">
        <title>The Global Catalogue of Microorganisms (GCM) 10K type strain sequencing project: providing services to taxonomists for standard genome sequencing and annotation.</title>
        <authorList>
            <consortium name="The Broad Institute Genomics Platform"/>
            <consortium name="The Broad Institute Genome Sequencing Center for Infectious Disease"/>
            <person name="Wu L."/>
            <person name="Ma J."/>
        </authorList>
    </citation>
    <scope>NUCLEOTIDE SEQUENCE [LARGE SCALE GENOMIC DNA]</scope>
    <source>
        <strain evidence="2">CGMCC 1.18518</strain>
    </source>
</reference>
<accession>A0ABW1VTD5</accession>
<evidence type="ECO:0000313" key="1">
    <source>
        <dbReference type="EMBL" id="MFC6376994.1"/>
    </source>
</evidence>
<gene>
    <name evidence="1" type="ORF">ACFP9W_02585</name>
</gene>
<dbReference type="RefSeq" id="WP_212713702.1">
    <property type="nucleotide sequence ID" value="NZ_JBHSUB010000004.1"/>
</dbReference>
<comment type="caution">
    <text evidence="1">The sequence shown here is derived from an EMBL/GenBank/DDBJ whole genome shotgun (WGS) entry which is preliminary data.</text>
</comment>
<evidence type="ECO:0000313" key="2">
    <source>
        <dbReference type="Proteomes" id="UP001596230"/>
    </source>
</evidence>
<keyword evidence="2" id="KW-1185">Reference proteome</keyword>
<organism evidence="1 2">
    <name type="scientific">Tatumella terrea</name>
    <dbReference type="NCBI Taxonomy" id="419007"/>
    <lineage>
        <taxon>Bacteria</taxon>
        <taxon>Pseudomonadati</taxon>
        <taxon>Pseudomonadota</taxon>
        <taxon>Gammaproteobacteria</taxon>
        <taxon>Enterobacterales</taxon>
        <taxon>Erwiniaceae</taxon>
        <taxon>Tatumella</taxon>
    </lineage>
</organism>
<protein>
    <submittedName>
        <fullName evidence="1">Uncharacterized protein</fullName>
    </submittedName>
</protein>
<sequence>MAINKKNDICEYARSSLNDVVSFARFVSYAENLPQLNELFEDKHSRDNYHQIWFELEIINALALSEWENEGRPTDWKNRWESDYKQDASELMDELLRTLK</sequence>
<dbReference type="EMBL" id="JBHSUB010000004">
    <property type="protein sequence ID" value="MFC6376994.1"/>
    <property type="molecule type" value="Genomic_DNA"/>
</dbReference>